<dbReference type="GO" id="GO:0003677">
    <property type="term" value="F:DNA binding"/>
    <property type="evidence" value="ECO:0007669"/>
    <property type="project" value="UniProtKB-KW"/>
</dbReference>
<dbReference type="RefSeq" id="WP_110524643.1">
    <property type="nucleotide sequence ID" value="NZ_QKOE01000007.1"/>
</dbReference>
<organism evidence="2 3">
    <name type="scientific">Parazoarcus communis SWub3 = DSM 12120</name>
    <dbReference type="NCBI Taxonomy" id="1121029"/>
    <lineage>
        <taxon>Bacteria</taxon>
        <taxon>Pseudomonadati</taxon>
        <taxon>Pseudomonadota</taxon>
        <taxon>Betaproteobacteria</taxon>
        <taxon>Rhodocyclales</taxon>
        <taxon>Zoogloeaceae</taxon>
        <taxon>Parazoarcus</taxon>
    </lineage>
</organism>
<reference evidence="2 3" key="1">
    <citation type="submission" date="2018-06" db="EMBL/GenBank/DDBJ databases">
        <title>Azoarcus communis strain SWub3 genome.</title>
        <authorList>
            <person name="Zorraquino Salvo V."/>
            <person name="Toubiana D."/>
            <person name="Blumwald E."/>
        </authorList>
    </citation>
    <scope>NUCLEOTIDE SEQUENCE [LARGE SCALE GENOMIC DNA]</scope>
    <source>
        <strain evidence="2 3">SWub3</strain>
    </source>
</reference>
<sequence>MTSVAVTVKGQVTLKRELLQHLGIKPGERIDFEKLPGGELRVRAARPTATIEGFFHALDGKVKLHNPLTIEEMNDIAAAGWAGQLDDE</sequence>
<dbReference type="Gene3D" id="2.10.260.10">
    <property type="match status" value="1"/>
</dbReference>
<evidence type="ECO:0000313" key="2">
    <source>
        <dbReference type="EMBL" id="PZA16282.1"/>
    </source>
</evidence>
<evidence type="ECO:0000259" key="1">
    <source>
        <dbReference type="SMART" id="SM00966"/>
    </source>
</evidence>
<dbReference type="OrthoDB" id="9811597at2"/>
<gene>
    <name evidence="2" type="ORF">DNK49_11435</name>
</gene>
<comment type="caution">
    <text evidence="2">The sequence shown here is derived from an EMBL/GenBank/DDBJ whole genome shotgun (WGS) entry which is preliminary data.</text>
</comment>
<name>A0A323UTB6_9RHOO</name>
<keyword evidence="3" id="KW-1185">Reference proteome</keyword>
<dbReference type="InterPro" id="IPR007159">
    <property type="entry name" value="SpoVT-AbrB_dom"/>
</dbReference>
<feature type="domain" description="SpoVT-AbrB" evidence="1">
    <location>
        <begin position="4"/>
        <end position="50"/>
    </location>
</feature>
<dbReference type="Proteomes" id="UP000248259">
    <property type="component" value="Unassembled WGS sequence"/>
</dbReference>
<dbReference type="SMART" id="SM00966">
    <property type="entry name" value="SpoVT_AbrB"/>
    <property type="match status" value="1"/>
</dbReference>
<dbReference type="SUPFAM" id="SSF89447">
    <property type="entry name" value="AbrB/MazE/MraZ-like"/>
    <property type="match status" value="1"/>
</dbReference>
<protein>
    <submittedName>
        <fullName evidence="2">AbrB/MazE/SpoVT family DNA-binding domain-containing protein</fullName>
    </submittedName>
</protein>
<dbReference type="InterPro" id="IPR037914">
    <property type="entry name" value="SpoVT-AbrB_sf"/>
</dbReference>
<evidence type="ECO:0000313" key="3">
    <source>
        <dbReference type="Proteomes" id="UP000248259"/>
    </source>
</evidence>
<dbReference type="AlphaFoldDB" id="A0A323UTB6"/>
<dbReference type="EMBL" id="QKOE01000007">
    <property type="protein sequence ID" value="PZA16282.1"/>
    <property type="molecule type" value="Genomic_DNA"/>
</dbReference>
<accession>A0A323UTB6</accession>
<proteinExistence type="predicted"/>
<keyword evidence="2" id="KW-0238">DNA-binding</keyword>